<evidence type="ECO:0000256" key="10">
    <source>
        <dbReference type="SAM" id="Phobius"/>
    </source>
</evidence>
<evidence type="ECO:0000256" key="3">
    <source>
        <dbReference type="ARBA" id="ARBA00022692"/>
    </source>
</evidence>
<keyword evidence="8" id="KW-1015">Disulfide bond</keyword>
<keyword evidence="3 10" id="KW-0812">Transmembrane</keyword>
<dbReference type="SMART" id="SM00756">
    <property type="entry name" value="VKc"/>
    <property type="match status" value="1"/>
</dbReference>
<reference evidence="12" key="1">
    <citation type="journal article" date="2020" name="mSystems">
        <title>Genome- and Community-Level Interaction Insights into Carbon Utilization and Element Cycling Functions of Hydrothermarchaeota in Hydrothermal Sediment.</title>
        <authorList>
            <person name="Zhou Z."/>
            <person name="Liu Y."/>
            <person name="Xu W."/>
            <person name="Pan J."/>
            <person name="Luo Z.H."/>
            <person name="Li M."/>
        </authorList>
    </citation>
    <scope>NUCLEOTIDE SEQUENCE [LARGE SCALE GENOMIC DNA]</scope>
    <source>
        <strain evidence="12">SpSt-1084</strain>
    </source>
</reference>
<comment type="caution">
    <text evidence="12">The sequence shown here is derived from an EMBL/GenBank/DDBJ whole genome shotgun (WGS) entry which is preliminary data.</text>
</comment>
<evidence type="ECO:0000256" key="5">
    <source>
        <dbReference type="ARBA" id="ARBA00022989"/>
    </source>
</evidence>
<evidence type="ECO:0000256" key="6">
    <source>
        <dbReference type="ARBA" id="ARBA00023002"/>
    </source>
</evidence>
<organism evidence="12">
    <name type="scientific">Caldiarchaeum subterraneum</name>
    <dbReference type="NCBI Taxonomy" id="311458"/>
    <lineage>
        <taxon>Archaea</taxon>
        <taxon>Nitrososphaerota</taxon>
        <taxon>Candidatus Caldarchaeales</taxon>
        <taxon>Candidatus Caldarchaeaceae</taxon>
        <taxon>Candidatus Caldarchaeum</taxon>
    </lineage>
</organism>
<name>A0A7C5Y4S6_CALS0</name>
<evidence type="ECO:0000256" key="7">
    <source>
        <dbReference type="ARBA" id="ARBA00023136"/>
    </source>
</evidence>
<comment type="subcellular location">
    <subcellularLocation>
        <location evidence="1">Membrane</location>
        <topology evidence="1">Multi-pass membrane protein</topology>
    </subcellularLocation>
</comment>
<proteinExistence type="inferred from homology"/>
<evidence type="ECO:0000256" key="2">
    <source>
        <dbReference type="ARBA" id="ARBA00006214"/>
    </source>
</evidence>
<keyword evidence="4" id="KW-0874">Quinone</keyword>
<protein>
    <submittedName>
        <fullName evidence="12">Vitamin K epoxide reductase family protein</fullName>
    </submittedName>
</protein>
<dbReference type="InterPro" id="IPR038354">
    <property type="entry name" value="VKOR_sf"/>
</dbReference>
<dbReference type="GO" id="GO:0016020">
    <property type="term" value="C:membrane"/>
    <property type="evidence" value="ECO:0007669"/>
    <property type="project" value="UniProtKB-SubCell"/>
</dbReference>
<comment type="similarity">
    <text evidence="2">Belongs to the VKOR family.</text>
</comment>
<evidence type="ECO:0000313" key="12">
    <source>
        <dbReference type="EMBL" id="HHR40915.1"/>
    </source>
</evidence>
<dbReference type="Pfam" id="PF07884">
    <property type="entry name" value="VKOR"/>
    <property type="match status" value="1"/>
</dbReference>
<feature type="transmembrane region" description="Helical" evidence="10">
    <location>
        <begin position="84"/>
        <end position="101"/>
    </location>
</feature>
<keyword evidence="5 10" id="KW-1133">Transmembrane helix</keyword>
<keyword evidence="6" id="KW-0560">Oxidoreductase</keyword>
<gene>
    <name evidence="12" type="ORF">ENM42_03700</name>
</gene>
<dbReference type="PANTHER" id="PTHR34573:SF1">
    <property type="entry name" value="VITAMIN K EPOXIDE REDUCTASE DOMAIN-CONTAINING PROTEIN"/>
    <property type="match status" value="1"/>
</dbReference>
<feature type="domain" description="Vitamin K epoxide reductase" evidence="11">
    <location>
        <begin position="1"/>
        <end position="129"/>
    </location>
</feature>
<dbReference type="CDD" id="cd12918">
    <property type="entry name" value="VKOR_arc"/>
    <property type="match status" value="1"/>
</dbReference>
<dbReference type="Gene3D" id="1.20.1440.130">
    <property type="entry name" value="VKOR domain"/>
    <property type="match status" value="1"/>
</dbReference>
<accession>A0A7C5Y4S6</accession>
<dbReference type="GO" id="GO:0048038">
    <property type="term" value="F:quinone binding"/>
    <property type="evidence" value="ECO:0007669"/>
    <property type="project" value="UniProtKB-KW"/>
</dbReference>
<evidence type="ECO:0000256" key="9">
    <source>
        <dbReference type="ARBA" id="ARBA00023284"/>
    </source>
</evidence>
<dbReference type="AlphaFoldDB" id="A0A7C5Y4S6"/>
<keyword evidence="9" id="KW-0676">Redox-active center</keyword>
<dbReference type="InterPro" id="IPR012932">
    <property type="entry name" value="VKOR"/>
</dbReference>
<evidence type="ECO:0000256" key="8">
    <source>
        <dbReference type="ARBA" id="ARBA00023157"/>
    </source>
</evidence>
<dbReference type="GO" id="GO:0016491">
    <property type="term" value="F:oxidoreductase activity"/>
    <property type="evidence" value="ECO:0007669"/>
    <property type="project" value="UniProtKB-KW"/>
</dbReference>
<evidence type="ECO:0000256" key="1">
    <source>
        <dbReference type="ARBA" id="ARBA00004141"/>
    </source>
</evidence>
<dbReference type="PANTHER" id="PTHR34573">
    <property type="entry name" value="VKC DOMAIN-CONTAINING PROTEIN"/>
    <property type="match status" value="1"/>
</dbReference>
<feature type="transmembrane region" description="Helical" evidence="10">
    <location>
        <begin position="107"/>
        <end position="129"/>
    </location>
</feature>
<evidence type="ECO:0000256" key="4">
    <source>
        <dbReference type="ARBA" id="ARBA00022719"/>
    </source>
</evidence>
<feature type="transmembrane region" description="Helical" evidence="10">
    <location>
        <begin position="46"/>
        <end position="72"/>
    </location>
</feature>
<keyword evidence="7 10" id="KW-0472">Membrane</keyword>
<evidence type="ECO:0000259" key="11">
    <source>
        <dbReference type="SMART" id="SM00756"/>
    </source>
</evidence>
<dbReference type="EMBL" id="DRXS01000200">
    <property type="protein sequence ID" value="HHR40915.1"/>
    <property type="molecule type" value="Genomic_DNA"/>
</dbReference>
<sequence length="132" mass="14279">MKIFYIASALSIVGLVLSMYLTLLPAPQFCEISSFISCDKVLSSPYAYFLGVPTAFYGVVWFALASSALFLAGERKKAAKFMTFWSFVGLAAVAVLVYVEIVLIDALCLLCTGAHVLVVAVSGLVFYAVKNR</sequence>